<dbReference type="Pfam" id="PF23341">
    <property type="entry name" value="PEP5_VPS11_N"/>
    <property type="match status" value="1"/>
</dbReference>
<dbReference type="GO" id="GO:0030897">
    <property type="term" value="C:HOPS complex"/>
    <property type="evidence" value="ECO:0007669"/>
    <property type="project" value="UniProtKB-UniRule"/>
</dbReference>
<dbReference type="PANTHER" id="PTHR23323:SF24">
    <property type="entry name" value="VACUOLAR PROTEIN SORTING-ASSOCIATED PROTEIN 11 HOMOLOG"/>
    <property type="match status" value="1"/>
</dbReference>
<evidence type="ECO:0000259" key="13">
    <source>
        <dbReference type="PROSITE" id="PS50089"/>
    </source>
</evidence>
<keyword evidence="8 9" id="KW-0472">Membrane</keyword>
<dbReference type="GO" id="GO:0005769">
    <property type="term" value="C:early endosome"/>
    <property type="evidence" value="ECO:0007669"/>
    <property type="project" value="UniProtKB-SubCell"/>
</dbReference>
<evidence type="ECO:0000256" key="3">
    <source>
        <dbReference type="ARBA" id="ARBA00022448"/>
    </source>
</evidence>
<evidence type="ECO:0000256" key="4">
    <source>
        <dbReference type="ARBA" id="ARBA00022723"/>
    </source>
</evidence>
<dbReference type="Proteomes" id="UP001460270">
    <property type="component" value="Unassembled WGS sequence"/>
</dbReference>
<gene>
    <name evidence="14" type="ORF">WMY93_016918</name>
</gene>
<organism evidence="14 15">
    <name type="scientific">Mugilogobius chulae</name>
    <name type="common">yellowstripe goby</name>
    <dbReference type="NCBI Taxonomy" id="88201"/>
    <lineage>
        <taxon>Eukaryota</taxon>
        <taxon>Metazoa</taxon>
        <taxon>Chordata</taxon>
        <taxon>Craniata</taxon>
        <taxon>Vertebrata</taxon>
        <taxon>Euteleostomi</taxon>
        <taxon>Actinopterygii</taxon>
        <taxon>Neopterygii</taxon>
        <taxon>Teleostei</taxon>
        <taxon>Neoteleostei</taxon>
        <taxon>Acanthomorphata</taxon>
        <taxon>Gobiaria</taxon>
        <taxon>Gobiiformes</taxon>
        <taxon>Gobioidei</taxon>
        <taxon>Gobiidae</taxon>
        <taxon>Gobionellinae</taxon>
        <taxon>Mugilogobius</taxon>
    </lineage>
</organism>
<dbReference type="PROSITE" id="PS50236">
    <property type="entry name" value="CHCR"/>
    <property type="match status" value="2"/>
</dbReference>
<dbReference type="InterPro" id="IPR001841">
    <property type="entry name" value="Znf_RING"/>
</dbReference>
<dbReference type="GO" id="GO:0005776">
    <property type="term" value="C:autophagosome"/>
    <property type="evidence" value="ECO:0007669"/>
    <property type="project" value="UniProtKB-SubCell"/>
</dbReference>
<dbReference type="InterPro" id="IPR036322">
    <property type="entry name" value="WD40_repeat_dom_sf"/>
</dbReference>
<keyword evidence="3 9" id="KW-0813">Transport</keyword>
<dbReference type="GO" id="GO:0008270">
    <property type="term" value="F:zinc ion binding"/>
    <property type="evidence" value="ECO:0007669"/>
    <property type="project" value="UniProtKB-KW"/>
</dbReference>
<evidence type="ECO:0000256" key="8">
    <source>
        <dbReference type="ARBA" id="ARBA00023136"/>
    </source>
</evidence>
<dbReference type="SUPFAM" id="SSF50978">
    <property type="entry name" value="WD40 repeat-like"/>
    <property type="match status" value="1"/>
</dbReference>
<dbReference type="InterPro" id="IPR016024">
    <property type="entry name" value="ARM-type_fold"/>
</dbReference>
<feature type="repeat" description="CHCR" evidence="11">
    <location>
        <begin position="508"/>
        <end position="644"/>
    </location>
</feature>
<keyword evidence="9" id="KW-0968">Cytoplasmic vesicle</keyword>
<feature type="repeat" description="CHCR" evidence="11">
    <location>
        <begin position="349"/>
        <end position="498"/>
    </location>
</feature>
<comment type="subcellular location">
    <subcellularLocation>
        <location evidence="9">Late endosome membrane</location>
        <topology evidence="9">Peripheral membrane protein</topology>
        <orientation evidence="9">Cytoplasmic side</orientation>
    </subcellularLocation>
    <subcellularLocation>
        <location evidence="1 9">Lysosome membrane</location>
        <topology evidence="1 9">Peripheral membrane protein</topology>
        <orientation evidence="1 9">Cytoplasmic side</orientation>
    </subcellularLocation>
    <subcellularLocation>
        <location evidence="9">Cytoplasmic vesicle</location>
    </subcellularLocation>
    <subcellularLocation>
        <location evidence="9">Early endosome</location>
    </subcellularLocation>
    <subcellularLocation>
        <location evidence="9">Cytoplasmic vesicle</location>
        <location evidence="9">Autophagosome</location>
    </subcellularLocation>
    <subcellularLocation>
        <location evidence="9">Cytoplasmic vesicle</location>
        <location evidence="9">Clathrin-coated vesicle</location>
    </subcellularLocation>
</comment>
<evidence type="ECO:0000256" key="12">
    <source>
        <dbReference type="SAM" id="Coils"/>
    </source>
</evidence>
<dbReference type="AlphaFoldDB" id="A0AAW0NTU8"/>
<dbReference type="GO" id="GO:0030136">
    <property type="term" value="C:clathrin-coated vesicle"/>
    <property type="evidence" value="ECO:0007669"/>
    <property type="project" value="UniProtKB-SubCell"/>
</dbReference>
<dbReference type="GO" id="GO:0006886">
    <property type="term" value="P:intracellular protein transport"/>
    <property type="evidence" value="ECO:0007669"/>
    <property type="project" value="UniProtKB-UniRule"/>
</dbReference>
<proteinExistence type="inferred from homology"/>
<comment type="similarity">
    <text evidence="2 9">Belongs to the VPS11 family.</text>
</comment>
<accession>A0AAW0NTU8</accession>
<dbReference type="GO" id="GO:0033263">
    <property type="term" value="C:CORVET complex"/>
    <property type="evidence" value="ECO:0007669"/>
    <property type="project" value="UniProtKB-UniRule"/>
</dbReference>
<dbReference type="GO" id="GO:0031902">
    <property type="term" value="C:late endosome membrane"/>
    <property type="evidence" value="ECO:0007669"/>
    <property type="project" value="UniProtKB-SubCell"/>
</dbReference>
<dbReference type="Gene3D" id="3.30.40.10">
    <property type="entry name" value="Zinc/RING finger domain, C3HC4 (zinc finger)"/>
    <property type="match status" value="1"/>
</dbReference>
<evidence type="ECO:0000313" key="15">
    <source>
        <dbReference type="Proteomes" id="UP001460270"/>
    </source>
</evidence>
<dbReference type="InterPro" id="IPR016528">
    <property type="entry name" value="VPS11"/>
</dbReference>
<keyword evidence="9" id="KW-0458">Lysosome</keyword>
<dbReference type="Pfam" id="PF12451">
    <property type="entry name" value="VPS11_C"/>
    <property type="match status" value="1"/>
</dbReference>
<dbReference type="Pfam" id="PF23356">
    <property type="entry name" value="TPR_PEP5_VPS11"/>
    <property type="match status" value="2"/>
</dbReference>
<evidence type="ECO:0000256" key="2">
    <source>
        <dbReference type="ARBA" id="ARBA00007070"/>
    </source>
</evidence>
<keyword evidence="15" id="KW-1185">Reference proteome</keyword>
<evidence type="ECO:0000256" key="10">
    <source>
        <dbReference type="PROSITE-ProRule" id="PRU00175"/>
    </source>
</evidence>
<reference evidence="15" key="1">
    <citation type="submission" date="2024-04" db="EMBL/GenBank/DDBJ databases">
        <title>Salinicola lusitanus LLJ914,a marine bacterium isolated from the Okinawa Trough.</title>
        <authorList>
            <person name="Li J."/>
        </authorList>
    </citation>
    <scope>NUCLEOTIDE SEQUENCE [LARGE SCALE GENOMIC DNA]</scope>
</reference>
<dbReference type="CDD" id="cd16688">
    <property type="entry name" value="RING-H2_Vps11"/>
    <property type="match status" value="1"/>
</dbReference>
<dbReference type="InterPro" id="IPR011990">
    <property type="entry name" value="TPR-like_helical_dom_sf"/>
</dbReference>
<dbReference type="Pfam" id="PF13923">
    <property type="entry name" value="zf-C3HC4_2"/>
    <property type="match status" value="1"/>
</dbReference>
<dbReference type="PANTHER" id="PTHR23323">
    <property type="entry name" value="VACUOLAR PROTEIN SORTING-ASSOCIATED PROTEIN"/>
    <property type="match status" value="1"/>
</dbReference>
<dbReference type="GO" id="GO:0007033">
    <property type="term" value="P:vacuole organization"/>
    <property type="evidence" value="ECO:0007669"/>
    <property type="project" value="TreeGrafter"/>
</dbReference>
<dbReference type="Gene3D" id="2.130.10.10">
    <property type="entry name" value="YVTN repeat-like/Quinoprotein amine dehydrogenase"/>
    <property type="match status" value="1"/>
</dbReference>
<dbReference type="SUPFAM" id="SSF57850">
    <property type="entry name" value="RING/U-box"/>
    <property type="match status" value="1"/>
</dbReference>
<evidence type="ECO:0000256" key="1">
    <source>
        <dbReference type="ARBA" id="ARBA00004630"/>
    </source>
</evidence>
<keyword evidence="9" id="KW-0072">Autophagy</keyword>
<dbReference type="InterPro" id="IPR015943">
    <property type="entry name" value="WD40/YVTN_repeat-like_dom_sf"/>
</dbReference>
<dbReference type="InterPro" id="IPR024763">
    <property type="entry name" value="VPS11_C"/>
</dbReference>
<feature type="domain" description="RING-type" evidence="13">
    <location>
        <begin position="730"/>
        <end position="769"/>
    </location>
</feature>
<comment type="caution">
    <text evidence="14">The sequence shown here is derived from an EMBL/GenBank/DDBJ whole genome shotgun (WGS) entry which is preliminary data.</text>
</comment>
<dbReference type="EMBL" id="JBBPFD010000012">
    <property type="protein sequence ID" value="KAK7904311.1"/>
    <property type="molecule type" value="Genomic_DNA"/>
</dbReference>
<evidence type="ECO:0000313" key="14">
    <source>
        <dbReference type="EMBL" id="KAK7904311.1"/>
    </source>
</evidence>
<dbReference type="SMART" id="SM00320">
    <property type="entry name" value="WD40"/>
    <property type="match status" value="4"/>
</dbReference>
<evidence type="ECO:0000256" key="9">
    <source>
        <dbReference type="PIRNR" id="PIRNR007860"/>
    </source>
</evidence>
<evidence type="ECO:0000256" key="5">
    <source>
        <dbReference type="ARBA" id="ARBA00022771"/>
    </source>
</evidence>
<dbReference type="InterPro" id="IPR000547">
    <property type="entry name" value="Clathrin_H-chain/VPS_repeat"/>
</dbReference>
<keyword evidence="7 9" id="KW-0653">Protein transport</keyword>
<dbReference type="PROSITE" id="PS50089">
    <property type="entry name" value="ZF_RING_2"/>
    <property type="match status" value="1"/>
</dbReference>
<dbReference type="PIRSF" id="PIRSF007860">
    <property type="entry name" value="VPS11"/>
    <property type="match status" value="1"/>
</dbReference>
<evidence type="ECO:0000256" key="6">
    <source>
        <dbReference type="ARBA" id="ARBA00022833"/>
    </source>
</evidence>
<dbReference type="InterPro" id="IPR001680">
    <property type="entry name" value="WD40_rpt"/>
</dbReference>
<keyword evidence="12" id="KW-0175">Coiled coil</keyword>
<protein>
    <recommendedName>
        <fullName evidence="9">Vacuolar protein sorting-associated protein 11 homolog</fullName>
    </recommendedName>
</protein>
<keyword evidence="6" id="KW-0862">Zinc</keyword>
<dbReference type="Gene3D" id="1.25.40.10">
    <property type="entry name" value="Tetratricopeptide repeat domain"/>
    <property type="match status" value="1"/>
</dbReference>
<keyword evidence="9" id="KW-0967">Endosome</keyword>
<keyword evidence="5 10" id="KW-0863">Zinc-finger</keyword>
<dbReference type="SUPFAM" id="SSF48371">
    <property type="entry name" value="ARM repeat"/>
    <property type="match status" value="1"/>
</dbReference>
<dbReference type="GO" id="GO:0007032">
    <property type="term" value="P:endosome organization"/>
    <property type="evidence" value="ECO:0007669"/>
    <property type="project" value="TreeGrafter"/>
</dbReference>
<keyword evidence="4" id="KW-0479">Metal-binding</keyword>
<dbReference type="GO" id="GO:0030674">
    <property type="term" value="F:protein-macromolecule adaptor activity"/>
    <property type="evidence" value="ECO:0007669"/>
    <property type="project" value="TreeGrafter"/>
</dbReference>
<dbReference type="GO" id="GO:0048284">
    <property type="term" value="P:organelle fusion"/>
    <property type="evidence" value="ECO:0007669"/>
    <property type="project" value="TreeGrafter"/>
</dbReference>
<name>A0AAW0NTU8_9GOBI</name>
<feature type="coiled-coil region" evidence="12">
    <location>
        <begin position="687"/>
        <end position="721"/>
    </location>
</feature>
<dbReference type="GO" id="GO:0006904">
    <property type="term" value="P:vesicle docking involved in exocytosis"/>
    <property type="evidence" value="ECO:0007669"/>
    <property type="project" value="TreeGrafter"/>
</dbReference>
<dbReference type="InterPro" id="IPR057308">
    <property type="entry name" value="CHCR_PEP5_VPS11"/>
</dbReference>
<dbReference type="GO" id="GO:0005765">
    <property type="term" value="C:lysosomal membrane"/>
    <property type="evidence" value="ECO:0007669"/>
    <property type="project" value="UniProtKB-SubCell"/>
</dbReference>
<sequence length="849" mass="97684">MDGMIWLLSRSLQLTSFQAYKLRVTHVFQLKQHSILVSVGQDEHGINPLVKVWNLDKRDSGNPLCTRIFPAIPGNKPTEVSCISVHENLNFMAIGFTDGSVVLTKGDITRDRHSKTLTLHEGASPVTGLAFRQVAKTTHLFVVTLEKVYCYTLSNKEYPKLELDTHGCGLRCSALADPSQDSQFIVAGDDCVYLYQPDERGPCFAFEGHKLLAHWHRGYLFLLIRDSKSPNNRPGYGGRENSPSEKQLLTIYDLDNKFIAYSASFDDVIDVVAEWGSFYILTRDGKMFVLQEKDTQTKLEMLFKKNLFVMAINLAKSQHLDSDGLSEIFRQYGDHLYLKGDHDGAIQQYIRTIGKLEPSYVIRKFLDAQRIHNLTAYLQALHRQSLANADHTTLLLNCYTKLKDSSKLEEFIKTSESEVHFDVEIAIKVLRQASYHSHAVFLAEKHKHHEWYLKIQLEDLKNYQEGTTQLLKGLCTNYQPTGDAIDTISLDRNRVNKANSEEFIPIFANNPRELKAFLEHMIEVEPRSSQGVYDTLLELRLQDWAHEKDSERKKVLQLEALSLLRSDHTVFDKALVLCQMHNFKEGVLYLYEKGKLYQQIMHYHMQNEEYTKVVEACKRYGDQDCCLWEQALGYFARKEEDCKTHISEVLQHIDQNNLMPPLLVVQTLAHNSTATLSVIKDYLITKLQRESQQIENDEQKIRKYREETAHLRAEIEELKTSAKIFQKTKCNMCNSPLELPSVHFLCSHSFHQHCFESYAESEAECPTCTPENRKVMDMLRAQDQKRDLHDHFNNQLRASNDGFSVVADYFARGVFNKLTLVTDPPGSKSVGSLDVNLQRDFLIHTKRNN</sequence>
<dbReference type="GO" id="GO:0006914">
    <property type="term" value="P:autophagy"/>
    <property type="evidence" value="ECO:0007669"/>
    <property type="project" value="UniProtKB-UniRule"/>
</dbReference>
<dbReference type="FunFam" id="3.30.40.10:FF:000258">
    <property type="entry name" value="Vacuolar protein sorting-associated protein 11 homolog"/>
    <property type="match status" value="1"/>
</dbReference>
<comment type="function">
    <text evidence="9">Plays a role in vesicle-mediated protein trafficking to lysosomal compartments including the endocytic membrane transport and autophagic pathways. Believed to act as a core component of the putative HOPS and CORVET endosomal tethering complexes.</text>
</comment>
<dbReference type="InterPro" id="IPR013083">
    <property type="entry name" value="Znf_RING/FYVE/PHD"/>
</dbReference>
<dbReference type="FunFam" id="2.130.10.10:FF:000570">
    <property type="entry name" value="Vacuolar protein sorting-associated protein 11 homolog"/>
    <property type="match status" value="1"/>
</dbReference>
<evidence type="ECO:0000256" key="7">
    <source>
        <dbReference type="ARBA" id="ARBA00022927"/>
    </source>
</evidence>
<dbReference type="InterPro" id="IPR057307">
    <property type="entry name" value="PEP5_VPS11_N"/>
</dbReference>
<evidence type="ECO:0000256" key="11">
    <source>
        <dbReference type="PROSITE-ProRule" id="PRU01006"/>
    </source>
</evidence>